<sequence length="1134" mass="120312">MNDDFFSSVPFSGQQSTTSEPIDSFAHAIAARFGSSDLLTARLLPGDPTPSSSSLLHPSSAVPLPAPPHAAAPSGPFTPVAPSGLHAYLSDPATLILDIRPHAAHASARVHRALSLSVPSTLLKRPLFSLQKLSQMLPSQSARTRFSSWSHAARILVYDADSASVPESSNIYGLLRKFANEGFRGELAWLRGGFQAVWREARSLATTDSPSPEDEDEDNTTNTTALRTKLLPKAAFSLSSTTSSRPQSTLALALPTPGPSTSRPANPFFDTIRQNIELSQGITERIPLRLPRRVRRRVADLPFRWLQHIANRSAVRPATDTLTSESESSDDAFDPDPSDGDADVEEGAEALAMQFYRIELAEQRRLLTVMEHHSKQEEQSPVAFPFSITAGVEKGAKNRYTHIWPFEHARPSDEDDYVNASYVQPLGTKKKYIATQGPLPATFVDFWSLCWEQNVHVIVMLTREIENAMVKCGTYWTDTAYGPLRLSLVSTSPPLSPSSNATTANDNKGFFFAPRGAAGGSGSGNGKGKEAGKPPPSTIKRIFTLSHTSYPNVPPRRITHLQYLDWPDMNVPEDPRGVLGLVREVERAVEESTPGPSPGGGTPENMSDEDGTGSGSGDGGRSGKLDPKTGVAKFALGKKSPVLLHCSAGVGRTGGFIAVDAVLDAVRNEMRKKKEARVARKAGVSSGGALMKQHATQHQNTAMPGTVPLHVSAGEKKRRAHHHHQGGDAQQTGASSDSLVVHVPLAGTANPDAAAQPPTPAVDSSAGVGSTSTRQWAEQVSDQIGGRGVESGSGSVSVSASGMSGSGSAAPPSSRAFSISHSTSGSISASNSGSGTGTTSASGSGMLASESSGMMNFMRSRLRESSVTSLSNMSSDSSSEQRKPHKPHVTHAPLRHPAAVYVTSDDDAAMDIDRPPPRSNSVPLQQRTGAAADPNTASQAPTVPAEPDHRTAGHSMIDYKLPRELHTDLSPPLLSSYADPIWTVVQDMREQRMSLCQSLRQYVFVHAAVIEGALQMVDEERELWGGNTPSDESPEETEESDSASSSSGGQRPTSSSSSSPSKGKRGASPTELLKEDKSGEVSLSKRPSFKRKPPSSENTFVGFAMPVGGDEAGSGNQPMVGSMALEGGPSGTAK</sequence>
<evidence type="ECO:0000313" key="1">
    <source>
        <dbReference type="EMBL" id="KAH7905407.1"/>
    </source>
</evidence>
<gene>
    <name evidence="1" type="ORF">BJ138DRAFT_1017757</name>
</gene>
<protein>
    <submittedName>
        <fullName evidence="1">Uncharacterized protein</fullName>
    </submittedName>
</protein>
<comment type="caution">
    <text evidence="1">The sequence shown here is derived from an EMBL/GenBank/DDBJ whole genome shotgun (WGS) entry which is preliminary data.</text>
</comment>
<evidence type="ECO:0000313" key="2">
    <source>
        <dbReference type="Proteomes" id="UP000790377"/>
    </source>
</evidence>
<reference evidence="1" key="1">
    <citation type="journal article" date="2021" name="New Phytol.">
        <title>Evolutionary innovations through gain and loss of genes in the ectomycorrhizal Boletales.</title>
        <authorList>
            <person name="Wu G."/>
            <person name="Miyauchi S."/>
            <person name="Morin E."/>
            <person name="Kuo A."/>
            <person name="Drula E."/>
            <person name="Varga T."/>
            <person name="Kohler A."/>
            <person name="Feng B."/>
            <person name="Cao Y."/>
            <person name="Lipzen A."/>
            <person name="Daum C."/>
            <person name="Hundley H."/>
            <person name="Pangilinan J."/>
            <person name="Johnson J."/>
            <person name="Barry K."/>
            <person name="LaButti K."/>
            <person name="Ng V."/>
            <person name="Ahrendt S."/>
            <person name="Min B."/>
            <person name="Choi I.G."/>
            <person name="Park H."/>
            <person name="Plett J.M."/>
            <person name="Magnuson J."/>
            <person name="Spatafora J.W."/>
            <person name="Nagy L.G."/>
            <person name="Henrissat B."/>
            <person name="Grigoriev I.V."/>
            <person name="Yang Z.L."/>
            <person name="Xu J."/>
            <person name="Martin F.M."/>
        </authorList>
    </citation>
    <scope>NUCLEOTIDE SEQUENCE</scope>
    <source>
        <strain evidence="1">ATCC 28755</strain>
    </source>
</reference>
<organism evidence="1 2">
    <name type="scientific">Hygrophoropsis aurantiaca</name>
    <dbReference type="NCBI Taxonomy" id="72124"/>
    <lineage>
        <taxon>Eukaryota</taxon>
        <taxon>Fungi</taxon>
        <taxon>Dikarya</taxon>
        <taxon>Basidiomycota</taxon>
        <taxon>Agaricomycotina</taxon>
        <taxon>Agaricomycetes</taxon>
        <taxon>Agaricomycetidae</taxon>
        <taxon>Boletales</taxon>
        <taxon>Coniophorineae</taxon>
        <taxon>Hygrophoropsidaceae</taxon>
        <taxon>Hygrophoropsis</taxon>
    </lineage>
</organism>
<accession>A0ACB7ZXI0</accession>
<proteinExistence type="predicted"/>
<dbReference type="Proteomes" id="UP000790377">
    <property type="component" value="Unassembled WGS sequence"/>
</dbReference>
<name>A0ACB7ZXI0_9AGAM</name>
<dbReference type="EMBL" id="MU268199">
    <property type="protein sequence ID" value="KAH7905407.1"/>
    <property type="molecule type" value="Genomic_DNA"/>
</dbReference>
<keyword evidence="2" id="KW-1185">Reference proteome</keyword>